<evidence type="ECO:0000313" key="5">
    <source>
        <dbReference type="EMBL" id="MFD1007609.1"/>
    </source>
</evidence>
<dbReference type="Pfam" id="PF22624">
    <property type="entry name" value="AASDHPPT_N"/>
    <property type="match status" value="1"/>
</dbReference>
<dbReference type="Proteomes" id="UP001597048">
    <property type="component" value="Unassembled WGS sequence"/>
</dbReference>
<dbReference type="InterPro" id="IPR037143">
    <property type="entry name" value="4-PPantetheinyl_Trfase_dom_sf"/>
</dbReference>
<dbReference type="PANTHER" id="PTHR12215">
    <property type="entry name" value="PHOSPHOPANTETHEINE TRANSFERASE"/>
    <property type="match status" value="1"/>
</dbReference>
<comment type="caution">
    <text evidence="5">The sequence shown here is derived from an EMBL/GenBank/DDBJ whole genome shotgun (WGS) entry which is preliminary data.</text>
</comment>
<dbReference type="PANTHER" id="PTHR12215:SF10">
    <property type="entry name" value="L-AMINOADIPATE-SEMIALDEHYDE DEHYDROGENASE-PHOSPHOPANTETHEINYL TRANSFERASE"/>
    <property type="match status" value="1"/>
</dbReference>
<protein>
    <submittedName>
        <fullName evidence="5">4'-phosphopantetheinyl transferase family protein</fullName>
    </submittedName>
</protein>
<dbReference type="GO" id="GO:0016740">
    <property type="term" value="F:transferase activity"/>
    <property type="evidence" value="ECO:0007669"/>
    <property type="project" value="UniProtKB-KW"/>
</dbReference>
<accession>A0ABW3KG58</accession>
<proteinExistence type="inferred from homology"/>
<sequence>MSKNKVIFTRALICDANHLILPMNAQCLLSGPEQARLSNMQHAQQAKLFLLGRYLSRQLLALALQQAPELVHIHVDSKGKPQLLEPDWHFNISHSGSLLALAFGNQGPLGIDVESRRLSSAQIQRLARRYFATDEQIRLSQTDNSDRFLQLWTIKEAVLKAHGGGIANNLNAVHWQPFEDIAHFNDTEYQLHQYCYQQSRVTLALNHTKSDAKNATTKSTCIELLNVSDLPFELEIIGPQPNLGIQSFKYV</sequence>
<dbReference type="InterPro" id="IPR055066">
    <property type="entry name" value="AASDHPPT_N"/>
</dbReference>
<reference evidence="6" key="1">
    <citation type="journal article" date="2019" name="Int. J. Syst. Evol. Microbiol.">
        <title>The Global Catalogue of Microorganisms (GCM) 10K type strain sequencing project: providing services to taxonomists for standard genome sequencing and annotation.</title>
        <authorList>
            <consortium name="The Broad Institute Genomics Platform"/>
            <consortium name="The Broad Institute Genome Sequencing Center for Infectious Disease"/>
            <person name="Wu L."/>
            <person name="Ma J."/>
        </authorList>
    </citation>
    <scope>NUCLEOTIDE SEQUENCE [LARGE SCALE GENOMIC DNA]</scope>
    <source>
        <strain evidence="6">CCUG 60525</strain>
    </source>
</reference>
<dbReference type="Pfam" id="PF01648">
    <property type="entry name" value="ACPS"/>
    <property type="match status" value="1"/>
</dbReference>
<evidence type="ECO:0000259" key="4">
    <source>
        <dbReference type="Pfam" id="PF22624"/>
    </source>
</evidence>
<evidence type="ECO:0000256" key="2">
    <source>
        <dbReference type="ARBA" id="ARBA00022679"/>
    </source>
</evidence>
<evidence type="ECO:0000256" key="1">
    <source>
        <dbReference type="ARBA" id="ARBA00010990"/>
    </source>
</evidence>
<comment type="similarity">
    <text evidence="1">Belongs to the P-Pant transferase superfamily. Gsp/Sfp/HetI/AcpT family.</text>
</comment>
<keyword evidence="6" id="KW-1185">Reference proteome</keyword>
<feature type="domain" description="4'-phosphopantetheinyl transferase N-terminal" evidence="4">
    <location>
        <begin position="28"/>
        <end position="102"/>
    </location>
</feature>
<evidence type="ECO:0000259" key="3">
    <source>
        <dbReference type="Pfam" id="PF01648"/>
    </source>
</evidence>
<organism evidence="5 6">
    <name type="scientific">Oceanisphaera ostreae</name>
    <dbReference type="NCBI Taxonomy" id="914151"/>
    <lineage>
        <taxon>Bacteria</taxon>
        <taxon>Pseudomonadati</taxon>
        <taxon>Pseudomonadota</taxon>
        <taxon>Gammaproteobacteria</taxon>
        <taxon>Aeromonadales</taxon>
        <taxon>Aeromonadaceae</taxon>
        <taxon>Oceanisphaera</taxon>
    </lineage>
</organism>
<dbReference type="EMBL" id="JBHTJS010000015">
    <property type="protein sequence ID" value="MFD1007609.1"/>
    <property type="molecule type" value="Genomic_DNA"/>
</dbReference>
<gene>
    <name evidence="5" type="ORF">ACFQ1C_05520</name>
</gene>
<dbReference type="SUPFAM" id="SSF56214">
    <property type="entry name" value="4'-phosphopantetheinyl transferase"/>
    <property type="match status" value="2"/>
</dbReference>
<dbReference type="RefSeq" id="WP_379557591.1">
    <property type="nucleotide sequence ID" value="NZ_JBHTJS010000015.1"/>
</dbReference>
<dbReference type="InterPro" id="IPR050559">
    <property type="entry name" value="P-Pant_transferase_sf"/>
</dbReference>
<evidence type="ECO:0000313" key="6">
    <source>
        <dbReference type="Proteomes" id="UP001597048"/>
    </source>
</evidence>
<keyword evidence="2 5" id="KW-0808">Transferase</keyword>
<dbReference type="InterPro" id="IPR008278">
    <property type="entry name" value="4-PPantetheinyl_Trfase_dom"/>
</dbReference>
<feature type="domain" description="4'-phosphopantetheinyl transferase" evidence="3">
    <location>
        <begin position="108"/>
        <end position="185"/>
    </location>
</feature>
<dbReference type="Gene3D" id="3.90.470.20">
    <property type="entry name" value="4'-phosphopantetheinyl transferase domain"/>
    <property type="match status" value="2"/>
</dbReference>
<name>A0ABW3KG58_9GAMM</name>